<gene>
    <name evidence="3" type="ORF">ACFOUW_03600</name>
</gene>
<evidence type="ECO:0000313" key="4">
    <source>
        <dbReference type="Proteomes" id="UP001595699"/>
    </source>
</evidence>
<dbReference type="Pfam" id="PF02720">
    <property type="entry name" value="DUF222"/>
    <property type="match status" value="1"/>
</dbReference>
<keyword evidence="4" id="KW-1185">Reference proteome</keyword>
<proteinExistence type="predicted"/>
<dbReference type="InterPro" id="IPR003870">
    <property type="entry name" value="DUF222"/>
</dbReference>
<feature type="region of interest" description="Disordered" evidence="1">
    <location>
        <begin position="256"/>
        <end position="348"/>
    </location>
</feature>
<evidence type="ECO:0000256" key="1">
    <source>
        <dbReference type="SAM" id="MobiDB-lite"/>
    </source>
</evidence>
<protein>
    <submittedName>
        <fullName evidence="3">DUF222 domain-containing protein</fullName>
    </submittedName>
</protein>
<feature type="compositionally biased region" description="Gly residues" evidence="1">
    <location>
        <begin position="319"/>
        <end position="330"/>
    </location>
</feature>
<dbReference type="RefSeq" id="WP_205120258.1">
    <property type="nucleotide sequence ID" value="NZ_JAFBCM010000001.1"/>
</dbReference>
<evidence type="ECO:0000313" key="3">
    <source>
        <dbReference type="EMBL" id="MFC3759909.1"/>
    </source>
</evidence>
<name>A0ABV7Y7B2_9ACTN</name>
<feature type="compositionally biased region" description="Gly residues" evidence="1">
    <location>
        <begin position="286"/>
        <end position="303"/>
    </location>
</feature>
<evidence type="ECO:0000259" key="2">
    <source>
        <dbReference type="Pfam" id="PF02720"/>
    </source>
</evidence>
<feature type="domain" description="DUF222" evidence="2">
    <location>
        <begin position="74"/>
        <end position="254"/>
    </location>
</feature>
<feature type="compositionally biased region" description="Acidic residues" evidence="1">
    <location>
        <begin position="259"/>
        <end position="276"/>
    </location>
</feature>
<organism evidence="3 4">
    <name type="scientific">Tenggerimyces flavus</name>
    <dbReference type="NCBI Taxonomy" id="1708749"/>
    <lineage>
        <taxon>Bacteria</taxon>
        <taxon>Bacillati</taxon>
        <taxon>Actinomycetota</taxon>
        <taxon>Actinomycetes</taxon>
        <taxon>Propionibacteriales</taxon>
        <taxon>Nocardioidaceae</taxon>
        <taxon>Tenggerimyces</taxon>
    </lineage>
</organism>
<dbReference type="EMBL" id="JBHRZH010000004">
    <property type="protein sequence ID" value="MFC3759909.1"/>
    <property type="molecule type" value="Genomic_DNA"/>
</dbReference>
<reference evidence="4" key="1">
    <citation type="journal article" date="2019" name="Int. J. Syst. Evol. Microbiol.">
        <title>The Global Catalogue of Microorganisms (GCM) 10K type strain sequencing project: providing services to taxonomists for standard genome sequencing and annotation.</title>
        <authorList>
            <consortium name="The Broad Institute Genomics Platform"/>
            <consortium name="The Broad Institute Genome Sequencing Center for Infectious Disease"/>
            <person name="Wu L."/>
            <person name="Ma J."/>
        </authorList>
    </citation>
    <scope>NUCLEOTIDE SEQUENCE [LARGE SCALE GENOMIC DNA]</scope>
    <source>
        <strain evidence="4">CGMCC 4.7241</strain>
    </source>
</reference>
<accession>A0ABV7Y7B2</accession>
<sequence>MFDTTMPDGPQLWAAVSADRASCNGYQLEERLRARERMTAWLDSESLLDVEALAHTPPGPDDCSPRRTSLRDPHVGDVVAATLSWTRYTAETFVGLAQSLTELPGTFAALRAGRIDLPKAKVLAAGVAVLADPLDRQKVENAVLGRAETKTTGWLRAEVAAQVLRIDPDAAKQRHDERVRDRGVDFYPDEDSTATVRVFGLPVDEVAEAEAFLRSIVDTQKARGDERSRPQLRADLASALLRGKAKIDDCDRDHAETADLTDTDTDPVNVEDIEDVGSDKGAPGPSSGGGDVGGDVSGEGLPGPIGSDKGAPGPSSRGGDVGGDVSGEGLPGPIEDIEETDSAAPEPAARVVRRRNGSKLVLTAPIPTLLGLATRPAALGGYGPVLTDIAQQLIAKLAGDPDATICWAATDPATGHTVHTGRSNTRYLRGLLDEHVKIRDGTCRFYNCRHPASVCRADHTVDHADGGPTCSCNAGPLCAHHDTVKQAGAWKMSQPEPGRFSWTDPHGREYTVEPQQLTDAIAADPDPAPF</sequence>
<dbReference type="Proteomes" id="UP001595699">
    <property type="component" value="Unassembled WGS sequence"/>
</dbReference>
<comment type="caution">
    <text evidence="3">The sequence shown here is derived from an EMBL/GenBank/DDBJ whole genome shotgun (WGS) entry which is preliminary data.</text>
</comment>